<accession>A0A1R3T096</accession>
<feature type="chain" id="PRO_5012367875" evidence="1">
    <location>
        <begin position="20"/>
        <end position="270"/>
    </location>
</feature>
<keyword evidence="1" id="KW-0732">Signal</keyword>
<dbReference type="AlphaFoldDB" id="A0A1R3T096"/>
<dbReference type="InterPro" id="IPR005184">
    <property type="entry name" value="DUF306_Meta_HslJ"/>
</dbReference>
<name>A0A1R3T096_9BACT</name>
<dbReference type="InterPro" id="IPR038670">
    <property type="entry name" value="HslJ-like_sf"/>
</dbReference>
<evidence type="ECO:0000313" key="4">
    <source>
        <dbReference type="Proteomes" id="UP000187464"/>
    </source>
</evidence>
<evidence type="ECO:0000259" key="2">
    <source>
        <dbReference type="Pfam" id="PF03724"/>
    </source>
</evidence>
<dbReference type="Pfam" id="PF03724">
    <property type="entry name" value="META"/>
    <property type="match status" value="1"/>
</dbReference>
<keyword evidence="4" id="KW-1185">Reference proteome</keyword>
<feature type="signal peptide" evidence="1">
    <location>
        <begin position="1"/>
        <end position="19"/>
    </location>
</feature>
<dbReference type="PANTHER" id="PTHR35535">
    <property type="entry name" value="HEAT SHOCK PROTEIN HSLJ"/>
    <property type="match status" value="1"/>
</dbReference>
<reference evidence="3 4" key="1">
    <citation type="submission" date="2016-08" db="EMBL/GenBank/DDBJ databases">
        <authorList>
            <person name="Seilhamer J.J."/>
        </authorList>
    </citation>
    <scope>NUCLEOTIDE SEQUENCE [LARGE SCALE GENOMIC DNA]</scope>
    <source>
        <strain evidence="3">M3/6</strain>
    </source>
</reference>
<dbReference type="InterPro" id="IPR007298">
    <property type="entry name" value="Cu-R_lipoprotein_NlpE"/>
</dbReference>
<protein>
    <submittedName>
        <fullName evidence="3">NlpE N-terminal domain</fullName>
    </submittedName>
</protein>
<dbReference type="PROSITE" id="PS51257">
    <property type="entry name" value="PROKAR_LIPOPROTEIN"/>
    <property type="match status" value="1"/>
</dbReference>
<feature type="domain" description="DUF306" evidence="2">
    <location>
        <begin position="156"/>
        <end position="264"/>
    </location>
</feature>
<dbReference type="InterPro" id="IPR053147">
    <property type="entry name" value="Hsp_HslJ-like"/>
</dbReference>
<dbReference type="EMBL" id="LT605205">
    <property type="protein sequence ID" value="SCD19482.1"/>
    <property type="molecule type" value="Genomic_DNA"/>
</dbReference>
<evidence type="ECO:0000256" key="1">
    <source>
        <dbReference type="SAM" id="SignalP"/>
    </source>
</evidence>
<evidence type="ECO:0000313" key="3">
    <source>
        <dbReference type="EMBL" id="SCD19482.1"/>
    </source>
</evidence>
<dbReference type="RefSeq" id="WP_083710911.1">
    <property type="nucleotide sequence ID" value="NZ_LT605205.1"/>
</dbReference>
<dbReference type="Gene3D" id="2.40.128.640">
    <property type="match status" value="1"/>
</dbReference>
<gene>
    <name evidence="3" type="ORF">PSM36_0652</name>
</gene>
<dbReference type="Pfam" id="PF04170">
    <property type="entry name" value="NlpE"/>
    <property type="match status" value="1"/>
</dbReference>
<dbReference type="STRING" id="1642647.PSM36_0652"/>
<sequence length="270" mass="30191">MKKSIVLLCIVVAALSACNTGKRSSNAQTNETEVADPAHNSRNSLDWAGVYKGTLPCADCEGIQEEIRLNDDLTYEMVSTYLGKGENRFPDNGRFEWDEAGSRIKLTSTTSTNDTDRWFKVGENQLIALDIEGNPIESSLPAEIYIFRKIDMDNVITEKYWKLVELNGKEISPSETGGREAHFILKNEDNRIIGNTGCNNMNGSYSFSAEDNGIHFTPLATTRMACIGIDYEHEYLQVFELSDNYVVQNDTLTLSKGETPLARFVAVYLQ</sequence>
<proteinExistence type="predicted"/>
<dbReference type="Gene3D" id="2.40.128.270">
    <property type="match status" value="1"/>
</dbReference>
<organism evidence="3 4">
    <name type="scientific">Proteiniphilum saccharofermentans</name>
    <dbReference type="NCBI Taxonomy" id="1642647"/>
    <lineage>
        <taxon>Bacteria</taxon>
        <taxon>Pseudomonadati</taxon>
        <taxon>Bacteroidota</taxon>
        <taxon>Bacteroidia</taxon>
        <taxon>Bacteroidales</taxon>
        <taxon>Dysgonomonadaceae</taxon>
        <taxon>Proteiniphilum</taxon>
    </lineage>
</organism>
<dbReference type="Proteomes" id="UP000187464">
    <property type="component" value="Chromosome I"/>
</dbReference>
<dbReference type="KEGG" id="psac:PSM36_0652"/>
<dbReference type="PANTHER" id="PTHR35535:SF1">
    <property type="entry name" value="HEAT SHOCK PROTEIN HSLJ"/>
    <property type="match status" value="1"/>
</dbReference>